<comment type="caution">
    <text evidence="1">The sequence shown here is derived from an EMBL/GenBank/DDBJ whole genome shotgun (WGS) entry which is preliminary data.</text>
</comment>
<reference evidence="1 2" key="1">
    <citation type="submission" date="2021-10" db="EMBL/GenBank/DDBJ databases">
        <title>Anaerobic single-cell dispensing facilitates the cultivation of human gut bacteria.</title>
        <authorList>
            <person name="Afrizal A."/>
        </authorList>
    </citation>
    <scope>NUCLEOTIDE SEQUENCE [LARGE SCALE GENOMIC DNA]</scope>
    <source>
        <strain evidence="1 2">CLA-AA-H212</strain>
    </source>
</reference>
<accession>A0ABS8FNU3</accession>
<organism evidence="1 2">
    <name type="scientific">Coprococcus hominis</name>
    <name type="common">ex Arizal et al. 2022</name>
    <dbReference type="NCBI Taxonomy" id="2881262"/>
    <lineage>
        <taxon>Bacteria</taxon>
        <taxon>Bacillati</taxon>
        <taxon>Bacillota</taxon>
        <taxon>Clostridia</taxon>
        <taxon>Lachnospirales</taxon>
        <taxon>Lachnospiraceae</taxon>
        <taxon>Coprococcus</taxon>
    </lineage>
</organism>
<gene>
    <name evidence="1" type="ORF">LKD28_07525</name>
</gene>
<evidence type="ECO:0000313" key="1">
    <source>
        <dbReference type="EMBL" id="MCC2218880.1"/>
    </source>
</evidence>
<dbReference type="EMBL" id="JAJEQT010000004">
    <property type="protein sequence ID" value="MCC2218880.1"/>
    <property type="molecule type" value="Genomic_DNA"/>
</dbReference>
<keyword evidence="2" id="KW-1185">Reference proteome</keyword>
<evidence type="ECO:0000313" key="2">
    <source>
        <dbReference type="Proteomes" id="UP001198495"/>
    </source>
</evidence>
<sequence>MGMQKEPEIDKGSEAYAKLLSQDEREWHAQYDALIARKIEIFNKLLQMHSAESYGLIEKLVDDAMTENVAKRNTSYAWIVIFTQIYQAEKNVGEAWTLFDLADNLEDLIAIVQQVKFLLWEIVFLQEKESEELLRSVVAQYDMQPELLRGLVRISCLEPEMVMDRLRKNMGLNL</sequence>
<proteinExistence type="predicted"/>
<dbReference type="RefSeq" id="WP_227573235.1">
    <property type="nucleotide sequence ID" value="NZ_JAJEQT010000004.1"/>
</dbReference>
<name>A0ABS8FNU3_9FIRM</name>
<dbReference type="Proteomes" id="UP001198495">
    <property type="component" value="Unassembled WGS sequence"/>
</dbReference>
<protein>
    <submittedName>
        <fullName evidence="1">Uncharacterized protein</fullName>
    </submittedName>
</protein>